<proteinExistence type="predicted"/>
<gene>
    <name evidence="1" type="ORF">CERSUDRAFT_111306</name>
</gene>
<dbReference type="Proteomes" id="UP000016930">
    <property type="component" value="Unassembled WGS sequence"/>
</dbReference>
<dbReference type="Gene3D" id="2.60.120.260">
    <property type="entry name" value="Galactose-binding domain-like"/>
    <property type="match status" value="1"/>
</dbReference>
<protein>
    <submittedName>
        <fullName evidence="1">Uncharacterized protein</fullName>
    </submittedName>
</protein>
<sequence>MSQGFWNYTIDDSSPLFIFQPYGDGGADNFTQNGWLPWYTTSHFATSGGEAATGDSYHITSLAGASVSLAFQGSAIYLHGNASCPYDVALDDSQSSLSPRDGLLFAAEGLPQDTHYVNLTLRPTSVNQQLAFDRADISSAKINSPPIPYIYDNSNSSLLYSGNWSFPNNDGHIP</sequence>
<dbReference type="AlphaFoldDB" id="M2RQJ5"/>
<accession>M2RQJ5</accession>
<organism evidence="1 2">
    <name type="scientific">Ceriporiopsis subvermispora (strain B)</name>
    <name type="common">White-rot fungus</name>
    <name type="synonym">Gelatoporia subvermispora</name>
    <dbReference type="NCBI Taxonomy" id="914234"/>
    <lineage>
        <taxon>Eukaryota</taxon>
        <taxon>Fungi</taxon>
        <taxon>Dikarya</taxon>
        <taxon>Basidiomycota</taxon>
        <taxon>Agaricomycotina</taxon>
        <taxon>Agaricomycetes</taxon>
        <taxon>Polyporales</taxon>
        <taxon>Gelatoporiaceae</taxon>
        <taxon>Gelatoporia</taxon>
    </lineage>
</organism>
<feature type="non-terminal residue" evidence="1">
    <location>
        <position position="1"/>
    </location>
</feature>
<dbReference type="EMBL" id="KB445792">
    <property type="protein sequence ID" value="EMD40727.1"/>
    <property type="molecule type" value="Genomic_DNA"/>
</dbReference>
<name>M2RQJ5_CERS8</name>
<dbReference type="STRING" id="914234.M2RQJ5"/>
<dbReference type="HOGENOM" id="CLU_1543691_0_0_1"/>
<evidence type="ECO:0000313" key="2">
    <source>
        <dbReference type="Proteomes" id="UP000016930"/>
    </source>
</evidence>
<evidence type="ECO:0000313" key="1">
    <source>
        <dbReference type="EMBL" id="EMD40727.1"/>
    </source>
</evidence>
<keyword evidence="2" id="KW-1185">Reference proteome</keyword>
<dbReference type="OrthoDB" id="2576334at2759"/>
<reference evidence="1 2" key="1">
    <citation type="journal article" date="2012" name="Proc. Natl. Acad. Sci. U.S.A.">
        <title>Comparative genomics of Ceriporiopsis subvermispora and Phanerochaete chrysosporium provide insight into selective ligninolysis.</title>
        <authorList>
            <person name="Fernandez-Fueyo E."/>
            <person name="Ruiz-Duenas F.J."/>
            <person name="Ferreira P."/>
            <person name="Floudas D."/>
            <person name="Hibbett D.S."/>
            <person name="Canessa P."/>
            <person name="Larrondo L.F."/>
            <person name="James T.Y."/>
            <person name="Seelenfreund D."/>
            <person name="Lobos S."/>
            <person name="Polanco R."/>
            <person name="Tello M."/>
            <person name="Honda Y."/>
            <person name="Watanabe T."/>
            <person name="Watanabe T."/>
            <person name="Ryu J.S."/>
            <person name="Kubicek C.P."/>
            <person name="Schmoll M."/>
            <person name="Gaskell J."/>
            <person name="Hammel K.E."/>
            <person name="St John F.J."/>
            <person name="Vanden Wymelenberg A."/>
            <person name="Sabat G."/>
            <person name="Splinter BonDurant S."/>
            <person name="Syed K."/>
            <person name="Yadav J.S."/>
            <person name="Doddapaneni H."/>
            <person name="Subramanian V."/>
            <person name="Lavin J.L."/>
            <person name="Oguiza J.A."/>
            <person name="Perez G."/>
            <person name="Pisabarro A.G."/>
            <person name="Ramirez L."/>
            <person name="Santoyo F."/>
            <person name="Master E."/>
            <person name="Coutinho P.M."/>
            <person name="Henrissat B."/>
            <person name="Lombard V."/>
            <person name="Magnuson J.K."/>
            <person name="Kuees U."/>
            <person name="Hori C."/>
            <person name="Igarashi K."/>
            <person name="Samejima M."/>
            <person name="Held B.W."/>
            <person name="Barry K.W."/>
            <person name="LaButti K.M."/>
            <person name="Lapidus A."/>
            <person name="Lindquist E.A."/>
            <person name="Lucas S.M."/>
            <person name="Riley R."/>
            <person name="Salamov A.A."/>
            <person name="Hoffmeister D."/>
            <person name="Schwenk D."/>
            <person name="Hadar Y."/>
            <person name="Yarden O."/>
            <person name="de Vries R.P."/>
            <person name="Wiebenga A."/>
            <person name="Stenlid J."/>
            <person name="Eastwood D."/>
            <person name="Grigoriev I.V."/>
            <person name="Berka R.M."/>
            <person name="Blanchette R.A."/>
            <person name="Kersten P."/>
            <person name="Martinez A.T."/>
            <person name="Vicuna R."/>
            <person name="Cullen D."/>
        </authorList>
    </citation>
    <scope>NUCLEOTIDE SEQUENCE [LARGE SCALE GENOMIC DNA]</scope>
    <source>
        <strain evidence="1 2">B</strain>
    </source>
</reference>